<proteinExistence type="predicted"/>
<protein>
    <submittedName>
        <fullName evidence="1">Uncharacterized protein</fullName>
    </submittedName>
</protein>
<evidence type="ECO:0000313" key="2">
    <source>
        <dbReference type="Proteomes" id="UP000186922"/>
    </source>
</evidence>
<keyword evidence="2" id="KW-1185">Reference proteome</keyword>
<organism evidence="1 2">
    <name type="scientific">Ramazzottius varieornatus</name>
    <name type="common">Water bear</name>
    <name type="synonym">Tardigrade</name>
    <dbReference type="NCBI Taxonomy" id="947166"/>
    <lineage>
        <taxon>Eukaryota</taxon>
        <taxon>Metazoa</taxon>
        <taxon>Ecdysozoa</taxon>
        <taxon>Tardigrada</taxon>
        <taxon>Eutardigrada</taxon>
        <taxon>Parachela</taxon>
        <taxon>Hypsibioidea</taxon>
        <taxon>Ramazzottiidae</taxon>
        <taxon>Ramazzottius</taxon>
    </lineage>
</organism>
<dbReference type="AlphaFoldDB" id="A0A1D1V2B3"/>
<sequence length="241" mass="28081">MLVHCWVPSWGQVGRTSVARTFWSASHIICLEPDAASMKDIRLDSASVTTSSLQWKGRTSLHNFWCCMESACTREDDCERSQLVYPPNSSRARRKHNTMKRYARRVCMKPSRTCELINRWNKRGVSLCNHTYRYGPKSLYLQSTINADVDQQVHAVKRRRAICAVAFRIETLIHIDKRRKWAGYLCCSAKLSIRHKEKLSQIIIIIKDFDRKHHKISSVPVENRIEDRRVMIMDLMVVTST</sequence>
<dbReference type="Proteomes" id="UP000186922">
    <property type="component" value="Unassembled WGS sequence"/>
</dbReference>
<evidence type="ECO:0000313" key="1">
    <source>
        <dbReference type="EMBL" id="GAU92863.1"/>
    </source>
</evidence>
<name>A0A1D1V2B3_RAMVA</name>
<reference evidence="1 2" key="1">
    <citation type="journal article" date="2016" name="Nat. Commun.">
        <title>Extremotolerant tardigrade genome and improved radiotolerance of human cultured cells by tardigrade-unique protein.</title>
        <authorList>
            <person name="Hashimoto T."/>
            <person name="Horikawa D.D."/>
            <person name="Saito Y."/>
            <person name="Kuwahara H."/>
            <person name="Kozuka-Hata H."/>
            <person name="Shin-I T."/>
            <person name="Minakuchi Y."/>
            <person name="Ohishi K."/>
            <person name="Motoyama A."/>
            <person name="Aizu T."/>
            <person name="Enomoto A."/>
            <person name="Kondo K."/>
            <person name="Tanaka S."/>
            <person name="Hara Y."/>
            <person name="Koshikawa S."/>
            <person name="Sagara H."/>
            <person name="Miura T."/>
            <person name="Yokobori S."/>
            <person name="Miyagawa K."/>
            <person name="Suzuki Y."/>
            <person name="Kubo T."/>
            <person name="Oyama M."/>
            <person name="Kohara Y."/>
            <person name="Fujiyama A."/>
            <person name="Arakawa K."/>
            <person name="Katayama T."/>
            <person name="Toyoda A."/>
            <person name="Kunieda T."/>
        </authorList>
    </citation>
    <scope>NUCLEOTIDE SEQUENCE [LARGE SCALE GENOMIC DNA]</scope>
    <source>
        <strain evidence="1 2">YOKOZUNA-1</strain>
    </source>
</reference>
<gene>
    <name evidence="1" type="primary">RvY_04889-1</name>
    <name evidence="1" type="synonym">RvY_04889.1</name>
    <name evidence="1" type="ORF">RvY_04889</name>
</gene>
<accession>A0A1D1V2B3</accession>
<dbReference type="EMBL" id="BDGG01000002">
    <property type="protein sequence ID" value="GAU92863.1"/>
    <property type="molecule type" value="Genomic_DNA"/>
</dbReference>
<comment type="caution">
    <text evidence="1">The sequence shown here is derived from an EMBL/GenBank/DDBJ whole genome shotgun (WGS) entry which is preliminary data.</text>
</comment>